<reference evidence="4 5" key="1">
    <citation type="submission" date="2018-01" db="EMBL/GenBank/DDBJ databases">
        <authorList>
            <person name="Gaut B.S."/>
            <person name="Morton B.R."/>
            <person name="Clegg M.T."/>
            <person name="Duvall M.R."/>
        </authorList>
    </citation>
    <scope>NUCLEOTIDE SEQUENCE [LARGE SCALE GENOMIC DNA]</scope>
    <source>
        <strain evidence="4">GP69</strain>
    </source>
</reference>
<feature type="domain" description="Integrase SAM-like N-terminal" evidence="3">
    <location>
        <begin position="76"/>
        <end position="131"/>
    </location>
</feature>
<gene>
    <name evidence="4" type="ORF">AMURIS_04568</name>
</gene>
<sequence>MASLKRVTHKNGRVVYRIVICMGYDKQGNKMVRNFTCPVSQSATFRQQEKEALKYALELEDRLKSGNEHCDNRLLFEDFSRKWLENVKDTLAYGTYVGYEQLLRSKILPYFNGYKIAHIRTSDIEAFYRTLTDIYSPAQSDVMPMY</sequence>
<protein>
    <recommendedName>
        <fullName evidence="3">Integrase SAM-like N-terminal domain-containing protein</fullName>
    </recommendedName>
</protein>
<dbReference type="InterPro" id="IPR011010">
    <property type="entry name" value="DNA_brk_join_enz"/>
</dbReference>
<keyword evidence="2" id="KW-0238">DNA-binding</keyword>
<evidence type="ECO:0000256" key="2">
    <source>
        <dbReference type="ARBA" id="ARBA00023125"/>
    </source>
</evidence>
<dbReference type="InterPro" id="IPR004107">
    <property type="entry name" value="Integrase_SAM-like_N"/>
</dbReference>
<dbReference type="Proteomes" id="UP000236311">
    <property type="component" value="Unassembled WGS sequence"/>
</dbReference>
<accession>A0A2K4ZMU5</accession>
<dbReference type="EMBL" id="OFSM01000032">
    <property type="protein sequence ID" value="SOY31819.1"/>
    <property type="molecule type" value="Genomic_DNA"/>
</dbReference>
<evidence type="ECO:0000313" key="5">
    <source>
        <dbReference type="Proteomes" id="UP000236311"/>
    </source>
</evidence>
<dbReference type="GO" id="GO:0003677">
    <property type="term" value="F:DNA binding"/>
    <property type="evidence" value="ECO:0007669"/>
    <property type="project" value="UniProtKB-KW"/>
</dbReference>
<proteinExistence type="inferred from homology"/>
<evidence type="ECO:0000256" key="1">
    <source>
        <dbReference type="ARBA" id="ARBA00008857"/>
    </source>
</evidence>
<comment type="similarity">
    <text evidence="1">Belongs to the 'phage' integrase family.</text>
</comment>
<dbReference type="RefSeq" id="WP_172455251.1">
    <property type="nucleotide sequence ID" value="NZ_JANJZD010000034.1"/>
</dbReference>
<dbReference type="GO" id="GO:0015074">
    <property type="term" value="P:DNA integration"/>
    <property type="evidence" value="ECO:0007669"/>
    <property type="project" value="InterPro"/>
</dbReference>
<keyword evidence="5" id="KW-1185">Reference proteome</keyword>
<organism evidence="4 5">
    <name type="scientific">Acetatifactor muris</name>
    <dbReference type="NCBI Taxonomy" id="879566"/>
    <lineage>
        <taxon>Bacteria</taxon>
        <taxon>Bacillati</taxon>
        <taxon>Bacillota</taxon>
        <taxon>Clostridia</taxon>
        <taxon>Lachnospirales</taxon>
        <taxon>Lachnospiraceae</taxon>
        <taxon>Acetatifactor</taxon>
    </lineage>
</organism>
<name>A0A2K4ZMU5_9FIRM</name>
<dbReference type="Pfam" id="PF14659">
    <property type="entry name" value="Phage_int_SAM_3"/>
    <property type="match status" value="1"/>
</dbReference>
<evidence type="ECO:0000313" key="4">
    <source>
        <dbReference type="EMBL" id="SOY31819.1"/>
    </source>
</evidence>
<dbReference type="Gene3D" id="1.10.150.130">
    <property type="match status" value="1"/>
</dbReference>
<dbReference type="SUPFAM" id="SSF56349">
    <property type="entry name" value="DNA breaking-rejoining enzymes"/>
    <property type="match status" value="1"/>
</dbReference>
<dbReference type="AlphaFoldDB" id="A0A2K4ZMU5"/>
<evidence type="ECO:0000259" key="3">
    <source>
        <dbReference type="Pfam" id="PF14659"/>
    </source>
</evidence>
<dbReference type="InterPro" id="IPR010998">
    <property type="entry name" value="Integrase_recombinase_N"/>
</dbReference>